<reference evidence="1" key="1">
    <citation type="journal article" date="2020" name="Stud. Mycol.">
        <title>101 Dothideomycetes genomes: a test case for predicting lifestyles and emergence of pathogens.</title>
        <authorList>
            <person name="Haridas S."/>
            <person name="Albert R."/>
            <person name="Binder M."/>
            <person name="Bloem J."/>
            <person name="Labutti K."/>
            <person name="Salamov A."/>
            <person name="Andreopoulos B."/>
            <person name="Baker S."/>
            <person name="Barry K."/>
            <person name="Bills G."/>
            <person name="Bluhm B."/>
            <person name="Cannon C."/>
            <person name="Castanera R."/>
            <person name="Culley D."/>
            <person name="Daum C."/>
            <person name="Ezra D."/>
            <person name="Gonzalez J."/>
            <person name="Henrissat B."/>
            <person name="Kuo A."/>
            <person name="Liang C."/>
            <person name="Lipzen A."/>
            <person name="Lutzoni F."/>
            <person name="Magnuson J."/>
            <person name="Mondo S."/>
            <person name="Nolan M."/>
            <person name="Ohm R."/>
            <person name="Pangilinan J."/>
            <person name="Park H.-J."/>
            <person name="Ramirez L."/>
            <person name="Alfaro M."/>
            <person name="Sun H."/>
            <person name="Tritt A."/>
            <person name="Yoshinaga Y."/>
            <person name="Zwiers L.-H."/>
            <person name="Turgeon B."/>
            <person name="Goodwin S."/>
            <person name="Spatafora J."/>
            <person name="Crous P."/>
            <person name="Grigoriev I."/>
        </authorList>
    </citation>
    <scope>NUCLEOTIDE SEQUENCE</scope>
    <source>
        <strain evidence="1">CBS 107.79</strain>
    </source>
</reference>
<dbReference type="Proteomes" id="UP000800036">
    <property type="component" value="Unassembled WGS sequence"/>
</dbReference>
<organism evidence="1 2">
    <name type="scientific">Bimuria novae-zelandiae CBS 107.79</name>
    <dbReference type="NCBI Taxonomy" id="1447943"/>
    <lineage>
        <taxon>Eukaryota</taxon>
        <taxon>Fungi</taxon>
        <taxon>Dikarya</taxon>
        <taxon>Ascomycota</taxon>
        <taxon>Pezizomycotina</taxon>
        <taxon>Dothideomycetes</taxon>
        <taxon>Pleosporomycetidae</taxon>
        <taxon>Pleosporales</taxon>
        <taxon>Massarineae</taxon>
        <taxon>Didymosphaeriaceae</taxon>
        <taxon>Bimuria</taxon>
    </lineage>
</organism>
<sequence length="209" mass="24134">MQATCLEPFFDHIEMLKLLRASRDIENNLGGWLRASEIWSIIQDRAELTETEEFRDQGLRDAIVILEEAVAKRVCYGTSGDCIAAAMQSLKDWVQLCEGRPRRWHHYIYWPGILPGKFIEALEHEDGLASTLLLHWLAILRLAAPRWFLEYWIIRTGNHIVSKLPHELDKLKTWPVSIICTDRFGTLRRNSKPRLEISNDGLAAAITRC</sequence>
<keyword evidence="2" id="KW-1185">Reference proteome</keyword>
<evidence type="ECO:0000313" key="1">
    <source>
        <dbReference type="EMBL" id="KAF1976906.1"/>
    </source>
</evidence>
<dbReference type="EMBL" id="ML976665">
    <property type="protein sequence ID" value="KAF1976906.1"/>
    <property type="molecule type" value="Genomic_DNA"/>
</dbReference>
<proteinExistence type="predicted"/>
<evidence type="ECO:0000313" key="2">
    <source>
        <dbReference type="Proteomes" id="UP000800036"/>
    </source>
</evidence>
<dbReference type="OrthoDB" id="3546279at2759"/>
<protein>
    <submittedName>
        <fullName evidence="1">Uncharacterized protein</fullName>
    </submittedName>
</protein>
<gene>
    <name evidence="1" type="ORF">BU23DRAFT_565572</name>
</gene>
<name>A0A6A5VPS6_9PLEO</name>
<accession>A0A6A5VPS6</accession>
<dbReference type="AlphaFoldDB" id="A0A6A5VPS6"/>